<dbReference type="GO" id="GO:0016787">
    <property type="term" value="F:hydrolase activity"/>
    <property type="evidence" value="ECO:0007669"/>
    <property type="project" value="UniProtKB-KW"/>
</dbReference>
<organism evidence="1 2">
    <name type="scientific">Babesia microti (strain RI)</name>
    <dbReference type="NCBI Taxonomy" id="1133968"/>
    <lineage>
        <taxon>Eukaryota</taxon>
        <taxon>Sar</taxon>
        <taxon>Alveolata</taxon>
        <taxon>Apicomplexa</taxon>
        <taxon>Aconoidasida</taxon>
        <taxon>Piroplasmida</taxon>
        <taxon>Babesiidae</taxon>
        <taxon>Babesia</taxon>
    </lineage>
</organism>
<keyword evidence="1" id="KW-0378">Hydrolase</keyword>
<name>A0A1N6LXQ5_BABMR</name>
<dbReference type="InterPro" id="IPR016706">
    <property type="entry name" value="Cleav_polyA_spec_factor_su5"/>
</dbReference>
<sequence length="205" mass="23405">MDWKIYERNTYHSESDVRLANKTITIDTLGDFLSKRIDRYNRDGMRHSLFALILCHKHNFCHLLAVKNAKGELCLLGGKKTLYNSDKECLRSKLQKYIRPPKSLKNSLDIAAFDSHVEIGQVVAQWWKTKVDGRYLPYIPPHASTCVETATIFQVTVQPGCIFQLPPGHTLVAVSLIDLMEEESILCGVPHVVCRHKILYMTHAN</sequence>
<accession>A0A1N6LXQ5</accession>
<dbReference type="GO" id="GO:0005849">
    <property type="term" value="C:mRNA cleavage factor complex"/>
    <property type="evidence" value="ECO:0007669"/>
    <property type="project" value="InterPro"/>
</dbReference>
<dbReference type="EMBL" id="LN871599">
    <property type="protein sequence ID" value="SIO73642.1"/>
    <property type="molecule type" value="Genomic_DNA"/>
</dbReference>
<reference evidence="1 2" key="3">
    <citation type="journal article" date="2016" name="Sci. Rep.">
        <title>Genome-wide diversity and gene expression profiling of Babesia microti isolates identify polymorphic genes that mediate host-pathogen interactions.</title>
        <authorList>
            <person name="Silva J.C."/>
            <person name="Cornillot E."/>
            <person name="McCracken C."/>
            <person name="Usmani-Brown S."/>
            <person name="Dwivedi A."/>
            <person name="Ifeonu O.O."/>
            <person name="Crabtree J."/>
            <person name="Gotia H.T."/>
            <person name="Virji A.Z."/>
            <person name="Reynes C."/>
            <person name="Colinge J."/>
            <person name="Kumar V."/>
            <person name="Lawres L."/>
            <person name="Pazzi J.E."/>
            <person name="Pablo J.V."/>
            <person name="Hung C."/>
            <person name="Brancato J."/>
            <person name="Kumari P."/>
            <person name="Orvis J."/>
            <person name="Tretina K."/>
            <person name="Chibucos M."/>
            <person name="Ott S."/>
            <person name="Sadzewicz L."/>
            <person name="Sengamalay N."/>
            <person name="Shetty A.C."/>
            <person name="Su Q."/>
            <person name="Tallon L."/>
            <person name="Fraser C.M."/>
            <person name="Frutos R."/>
            <person name="Molina D.M."/>
            <person name="Krause P.J."/>
            <person name="Ben Mamoun C."/>
        </authorList>
    </citation>
    <scope>NUCLEOTIDE SEQUENCE [LARGE SCALE GENOMIC DNA]</scope>
    <source>
        <strain evidence="1 2">RI</strain>
    </source>
</reference>
<dbReference type="Pfam" id="PF13869">
    <property type="entry name" value="NUDIX_2"/>
    <property type="match status" value="1"/>
</dbReference>
<dbReference type="OrthoDB" id="277288at2759"/>
<dbReference type="GO" id="GO:0003729">
    <property type="term" value="F:mRNA binding"/>
    <property type="evidence" value="ECO:0007669"/>
    <property type="project" value="InterPro"/>
</dbReference>
<dbReference type="Gene3D" id="3.90.79.10">
    <property type="entry name" value="Nucleoside Triphosphate Pyrophosphohydrolase"/>
    <property type="match status" value="1"/>
</dbReference>
<dbReference type="PANTHER" id="PTHR13047">
    <property type="entry name" value="PRE-MRNA CLEAVAGE FACTOR IM, 25KD SUBUNIT"/>
    <property type="match status" value="1"/>
</dbReference>
<reference evidence="1 2" key="2">
    <citation type="journal article" date="2013" name="PLoS ONE">
        <title>Whole genome mapping and re-organization of the nuclear and mitochondrial genomes of Babesia microti isolates.</title>
        <authorList>
            <person name="Cornillot E."/>
            <person name="Dassouli A."/>
            <person name="Garg A."/>
            <person name="Pachikara N."/>
            <person name="Randazzo S."/>
            <person name="Depoix D."/>
            <person name="Carcy B."/>
            <person name="Delbecq S."/>
            <person name="Frutos R."/>
            <person name="Silva J.C."/>
            <person name="Sutton R."/>
            <person name="Krause P.J."/>
            <person name="Mamoun C.B."/>
        </authorList>
    </citation>
    <scope>NUCLEOTIDE SEQUENCE [LARGE SCALE GENOMIC DNA]</scope>
    <source>
        <strain evidence="1 2">RI</strain>
    </source>
</reference>
<keyword evidence="2" id="KW-1185">Reference proteome</keyword>
<gene>
    <name evidence="1" type="ORF">BmR1_04g06288</name>
</gene>
<dbReference type="KEGG" id="bmic:BmR1_04g06288"/>
<dbReference type="VEuPathDB" id="PiroplasmaDB:BmR1_04g06288"/>
<dbReference type="GeneID" id="33043767"/>
<evidence type="ECO:0000313" key="1">
    <source>
        <dbReference type="EMBL" id="SIO73642.1"/>
    </source>
</evidence>
<dbReference type="Proteomes" id="UP000002899">
    <property type="component" value="Chromosome IV"/>
</dbReference>
<dbReference type="AlphaFoldDB" id="A0A1N6LXQ5"/>
<dbReference type="RefSeq" id="XP_021337720.1">
    <property type="nucleotide sequence ID" value="XM_021482496.1"/>
</dbReference>
<reference evidence="1 2" key="1">
    <citation type="journal article" date="2012" name="Nucleic Acids Res.">
        <title>Sequencing of the smallest Apicomplexan genome from the human pathogen Babesia microti.</title>
        <authorList>
            <person name="Cornillot E."/>
            <person name="Hadj-Kaddour K."/>
            <person name="Dassouli A."/>
            <person name="Noel B."/>
            <person name="Ranwez V."/>
            <person name="Vacherie B."/>
            <person name="Augagneur Y."/>
            <person name="Bres V."/>
            <person name="Duclos A."/>
            <person name="Randazzo S."/>
            <person name="Carcy B."/>
            <person name="Debierre-Grockiego F."/>
            <person name="Delbecq S."/>
            <person name="Moubri-Menage K."/>
            <person name="Shams-Eldin H."/>
            <person name="Usmani-Brown S."/>
            <person name="Bringaud F."/>
            <person name="Wincker P."/>
            <person name="Vivares C.P."/>
            <person name="Schwarz R.T."/>
            <person name="Schetters T.P."/>
            <person name="Krause P.J."/>
            <person name="Gorenflot A."/>
            <person name="Berry V."/>
            <person name="Barbe V."/>
            <person name="Ben Mamoun C."/>
        </authorList>
    </citation>
    <scope>NUCLEOTIDE SEQUENCE [LARGE SCALE GENOMIC DNA]</scope>
    <source>
        <strain evidence="1 2">RI</strain>
    </source>
</reference>
<dbReference type="GO" id="GO:0031124">
    <property type="term" value="P:mRNA 3'-end processing"/>
    <property type="evidence" value="ECO:0007669"/>
    <property type="project" value="InterPro"/>
</dbReference>
<proteinExistence type="predicted"/>
<protein>
    <submittedName>
        <fullName evidence="1">Nucleotide hydrolase</fullName>
    </submittedName>
</protein>
<evidence type="ECO:0000313" key="2">
    <source>
        <dbReference type="Proteomes" id="UP000002899"/>
    </source>
</evidence>